<dbReference type="InterPro" id="IPR011059">
    <property type="entry name" value="Metal-dep_hydrolase_composite"/>
</dbReference>
<evidence type="ECO:0000313" key="7">
    <source>
        <dbReference type="EMBL" id="SHM67771.1"/>
    </source>
</evidence>
<dbReference type="AlphaFoldDB" id="A0A1M7KQQ9"/>
<evidence type="ECO:0000256" key="2">
    <source>
        <dbReference type="ARBA" id="ARBA00022723"/>
    </source>
</evidence>
<dbReference type="GO" id="GO:0019239">
    <property type="term" value="F:deaminase activity"/>
    <property type="evidence" value="ECO:0007669"/>
    <property type="project" value="TreeGrafter"/>
</dbReference>
<dbReference type="InterPro" id="IPR006680">
    <property type="entry name" value="Amidohydro-rel"/>
</dbReference>
<dbReference type="Gene3D" id="2.30.40.10">
    <property type="entry name" value="Urease, subunit C, domain 1"/>
    <property type="match status" value="1"/>
</dbReference>
<dbReference type="GO" id="GO:0005829">
    <property type="term" value="C:cytosol"/>
    <property type="evidence" value="ECO:0007669"/>
    <property type="project" value="TreeGrafter"/>
</dbReference>
<dbReference type="SUPFAM" id="SSF51338">
    <property type="entry name" value="Composite domain of metallo-dependent hydrolases"/>
    <property type="match status" value="1"/>
</dbReference>
<dbReference type="Proteomes" id="UP000186002">
    <property type="component" value="Unassembled WGS sequence"/>
</dbReference>
<evidence type="ECO:0000256" key="3">
    <source>
        <dbReference type="ARBA" id="ARBA00022801"/>
    </source>
</evidence>
<comment type="cofactor">
    <cofactor evidence="1">
        <name>Zn(2+)</name>
        <dbReference type="ChEBI" id="CHEBI:29105"/>
    </cofactor>
</comment>
<name>A0A1M7KQQ9_9HYPH</name>
<dbReference type="OrthoDB" id="9796020at2"/>
<evidence type="ECO:0000256" key="4">
    <source>
        <dbReference type="ARBA" id="ARBA00022833"/>
    </source>
</evidence>
<keyword evidence="3" id="KW-0378">Hydrolase</keyword>
<dbReference type="EMBL" id="FRBW01000003">
    <property type="protein sequence ID" value="SHM67771.1"/>
    <property type="molecule type" value="Genomic_DNA"/>
</dbReference>
<dbReference type="Pfam" id="PF22429">
    <property type="entry name" value="HutF_N"/>
    <property type="match status" value="1"/>
</dbReference>
<protein>
    <submittedName>
        <fullName evidence="7">Formimidoylglutamate deiminase</fullName>
    </submittedName>
</protein>
<dbReference type="InterPro" id="IPR055156">
    <property type="entry name" value="HutF-like_N"/>
</dbReference>
<dbReference type="RefSeq" id="WP_073014076.1">
    <property type="nucleotide sequence ID" value="NZ_FRBW01000003.1"/>
</dbReference>
<dbReference type="InterPro" id="IPR010252">
    <property type="entry name" value="HutF"/>
</dbReference>
<dbReference type="NCBIfam" id="TIGR02022">
    <property type="entry name" value="hutF"/>
    <property type="match status" value="1"/>
</dbReference>
<evidence type="ECO:0000259" key="6">
    <source>
        <dbReference type="Pfam" id="PF22429"/>
    </source>
</evidence>
<evidence type="ECO:0000256" key="1">
    <source>
        <dbReference type="ARBA" id="ARBA00001947"/>
    </source>
</evidence>
<evidence type="ECO:0000259" key="5">
    <source>
        <dbReference type="Pfam" id="PF01979"/>
    </source>
</evidence>
<accession>A0A1M7KQQ9</accession>
<dbReference type="Pfam" id="PF01979">
    <property type="entry name" value="Amidohydro_1"/>
    <property type="match status" value="1"/>
</dbReference>
<feature type="domain" description="Amidohydrolase-related" evidence="5">
    <location>
        <begin position="57"/>
        <end position="438"/>
    </location>
</feature>
<keyword evidence="8" id="KW-1185">Reference proteome</keyword>
<dbReference type="InterPro" id="IPR051607">
    <property type="entry name" value="Metallo-dep_hydrolases"/>
</dbReference>
<dbReference type="SUPFAM" id="SSF51556">
    <property type="entry name" value="Metallo-dependent hydrolases"/>
    <property type="match status" value="1"/>
</dbReference>
<dbReference type="GO" id="GO:0046872">
    <property type="term" value="F:metal ion binding"/>
    <property type="evidence" value="ECO:0007669"/>
    <property type="project" value="UniProtKB-KW"/>
</dbReference>
<organism evidence="7 8">
    <name type="scientific">Roseibium suaedae</name>
    <dbReference type="NCBI Taxonomy" id="735517"/>
    <lineage>
        <taxon>Bacteria</taxon>
        <taxon>Pseudomonadati</taxon>
        <taxon>Pseudomonadota</taxon>
        <taxon>Alphaproteobacteria</taxon>
        <taxon>Hyphomicrobiales</taxon>
        <taxon>Stappiaceae</taxon>
        <taxon>Roseibium</taxon>
    </lineage>
</organism>
<sequence>MPEQSPKTQEMIFAEQALTPSGWQKDVLVEISGDGRITSITAGKQPAANQPVTRVATLLPAPVNLHSHAFQRAMAGMSERRGPEAIDTFWTWRQIMFRFLETLTPDDIEAIAALVQLEMLEAGYAAVGEFHYVHHQPDGTPYANIAELSERIAAASAATGIGLTLLPVLYSQGGVDGRPLKPGQIRFGNDFNRFQRLHEAASKTVAGLSADARIGVAPHSLRAVTRDQLADCVTLAGSSPLHMHLAEQVGEVAEVEEAYGKRPVDWLLNAHEVKDNWCLIHCTQMTPEETVGLARTGAVAGLCPITESSLGDGIFDGVRYLEAGGRFGTGSDSNIRISLSEELRTFEYSQRLRDKCRATVATPDHSTGRVVYEAAASGSAQAAGRASGALEAGRFADLLALDGKAMDLEGTAGDETLDTWIFAGDDRMVADVWSAGRHVVTGGTHKNADAIREKYRRTMRELRQRL</sequence>
<keyword evidence="2" id="KW-0479">Metal-binding</keyword>
<dbReference type="Gene3D" id="3.20.20.140">
    <property type="entry name" value="Metal-dependent hydrolases"/>
    <property type="match status" value="1"/>
</dbReference>
<evidence type="ECO:0000313" key="8">
    <source>
        <dbReference type="Proteomes" id="UP000186002"/>
    </source>
</evidence>
<proteinExistence type="predicted"/>
<dbReference type="NCBIfam" id="NF006684">
    <property type="entry name" value="PRK09229.1-5"/>
    <property type="match status" value="1"/>
</dbReference>
<dbReference type="PANTHER" id="PTHR11271:SF48">
    <property type="entry name" value="AMIDOHYDROLASE-RELATED DOMAIN-CONTAINING PROTEIN"/>
    <property type="match status" value="1"/>
</dbReference>
<feature type="domain" description="Formimidoylglutamate deiminase N-terminal" evidence="6">
    <location>
        <begin position="10"/>
        <end position="48"/>
    </location>
</feature>
<gene>
    <name evidence="7" type="ORF">SAMN05444272_2943</name>
</gene>
<dbReference type="PANTHER" id="PTHR11271">
    <property type="entry name" value="GUANINE DEAMINASE"/>
    <property type="match status" value="1"/>
</dbReference>
<dbReference type="STRING" id="735517.SAMN05444272_2943"/>
<reference evidence="7 8" key="1">
    <citation type="submission" date="2016-11" db="EMBL/GenBank/DDBJ databases">
        <authorList>
            <person name="Jaros S."/>
            <person name="Januszkiewicz K."/>
            <person name="Wedrychowicz H."/>
        </authorList>
    </citation>
    <scope>NUCLEOTIDE SEQUENCE [LARGE SCALE GENOMIC DNA]</scope>
    <source>
        <strain evidence="7 8">DSM 22153</strain>
    </source>
</reference>
<dbReference type="InterPro" id="IPR032466">
    <property type="entry name" value="Metal_Hydrolase"/>
</dbReference>
<keyword evidence="4" id="KW-0862">Zinc</keyword>
<dbReference type="CDD" id="cd01313">
    <property type="entry name" value="Met_dep_hydrolase_E"/>
    <property type="match status" value="1"/>
</dbReference>